<dbReference type="Proteomes" id="UP001168972">
    <property type="component" value="Unassembled WGS sequence"/>
</dbReference>
<dbReference type="AlphaFoldDB" id="A0AA39G6X7"/>
<gene>
    <name evidence="2" type="ORF">PV327_000604</name>
</gene>
<sequence>MQLPGGSTRSPRAPCPATTFGITNGSKISNKHRLQGVKSSTSANSRRVSRSSSCNTSSSSSNGSDSSPENDPTPLKNRKRDSKTHHRLRIINVYRQSLASSTGRKGRGKK</sequence>
<feature type="region of interest" description="Disordered" evidence="1">
    <location>
        <begin position="1"/>
        <end position="110"/>
    </location>
</feature>
<reference evidence="2" key="2">
    <citation type="submission" date="2023-03" db="EMBL/GenBank/DDBJ databases">
        <authorList>
            <person name="Inwood S.N."/>
            <person name="Skelly J.G."/>
            <person name="Guhlin J."/>
            <person name="Harrop T.W.R."/>
            <person name="Goldson S.G."/>
            <person name="Dearden P.K."/>
        </authorList>
    </citation>
    <scope>NUCLEOTIDE SEQUENCE</scope>
    <source>
        <strain evidence="2">Lincoln</strain>
        <tissue evidence="2">Whole body</tissue>
    </source>
</reference>
<proteinExistence type="predicted"/>
<feature type="compositionally biased region" description="Basic residues" evidence="1">
    <location>
        <begin position="76"/>
        <end position="89"/>
    </location>
</feature>
<evidence type="ECO:0000313" key="2">
    <source>
        <dbReference type="EMBL" id="KAK0182463.1"/>
    </source>
</evidence>
<comment type="caution">
    <text evidence="2">The sequence shown here is derived from an EMBL/GenBank/DDBJ whole genome shotgun (WGS) entry which is preliminary data.</text>
</comment>
<evidence type="ECO:0000313" key="3">
    <source>
        <dbReference type="Proteomes" id="UP001168972"/>
    </source>
</evidence>
<dbReference type="EMBL" id="JAQQBR010000001">
    <property type="protein sequence ID" value="KAK0182463.1"/>
    <property type="molecule type" value="Genomic_DNA"/>
</dbReference>
<evidence type="ECO:0000256" key="1">
    <source>
        <dbReference type="SAM" id="MobiDB-lite"/>
    </source>
</evidence>
<accession>A0AA39G6X7</accession>
<reference evidence="2" key="1">
    <citation type="journal article" date="2023" name="bioRxiv">
        <title>Scaffold-level genome assemblies of two parasitoid biocontrol wasps reveal the parthenogenesis mechanism and an associated novel virus.</title>
        <authorList>
            <person name="Inwood S."/>
            <person name="Skelly J."/>
            <person name="Guhlin J."/>
            <person name="Harrop T."/>
            <person name="Goldson S."/>
            <person name="Dearden P."/>
        </authorList>
    </citation>
    <scope>NUCLEOTIDE SEQUENCE</scope>
    <source>
        <strain evidence="2">Lincoln</strain>
        <tissue evidence="2">Whole body</tissue>
    </source>
</reference>
<name>A0AA39G6X7_MICHY</name>
<feature type="compositionally biased region" description="Low complexity" evidence="1">
    <location>
        <begin position="39"/>
        <end position="67"/>
    </location>
</feature>
<feature type="compositionally biased region" description="Polar residues" evidence="1">
    <location>
        <begin position="94"/>
        <end position="103"/>
    </location>
</feature>
<protein>
    <submittedName>
        <fullName evidence="2">Uncharacterized protein</fullName>
    </submittedName>
</protein>
<feature type="compositionally biased region" description="Polar residues" evidence="1">
    <location>
        <begin position="1"/>
        <end position="10"/>
    </location>
</feature>
<keyword evidence="3" id="KW-1185">Reference proteome</keyword>
<organism evidence="2 3">
    <name type="scientific">Microctonus hyperodae</name>
    <name type="common">Parasitoid wasp</name>
    <dbReference type="NCBI Taxonomy" id="165561"/>
    <lineage>
        <taxon>Eukaryota</taxon>
        <taxon>Metazoa</taxon>
        <taxon>Ecdysozoa</taxon>
        <taxon>Arthropoda</taxon>
        <taxon>Hexapoda</taxon>
        <taxon>Insecta</taxon>
        <taxon>Pterygota</taxon>
        <taxon>Neoptera</taxon>
        <taxon>Endopterygota</taxon>
        <taxon>Hymenoptera</taxon>
        <taxon>Apocrita</taxon>
        <taxon>Ichneumonoidea</taxon>
        <taxon>Braconidae</taxon>
        <taxon>Euphorinae</taxon>
        <taxon>Microctonus</taxon>
    </lineage>
</organism>